<dbReference type="EMBL" id="JAAALK010000081">
    <property type="protein sequence ID" value="KAG8090117.1"/>
    <property type="molecule type" value="Genomic_DNA"/>
</dbReference>
<feature type="region of interest" description="Disordered" evidence="2">
    <location>
        <begin position="1"/>
        <end position="46"/>
    </location>
</feature>
<protein>
    <submittedName>
        <fullName evidence="3">Uncharacterized protein</fullName>
    </submittedName>
</protein>
<name>A0A8J6BL61_ZIZPA</name>
<gene>
    <name evidence="3" type="ORF">GUJ93_ZPchr0011g27933</name>
</gene>
<dbReference type="AlphaFoldDB" id="A0A8J6BL61"/>
<keyword evidence="1" id="KW-0175">Coiled coil</keyword>
<reference evidence="3" key="1">
    <citation type="journal article" date="2021" name="bioRxiv">
        <title>Whole Genome Assembly and Annotation of Northern Wild Rice, Zizania palustris L., Supports a Whole Genome Duplication in the Zizania Genus.</title>
        <authorList>
            <person name="Haas M."/>
            <person name="Kono T."/>
            <person name="Macchietto M."/>
            <person name="Millas R."/>
            <person name="McGilp L."/>
            <person name="Shao M."/>
            <person name="Duquette J."/>
            <person name="Hirsch C.N."/>
            <person name="Kimball J."/>
        </authorList>
    </citation>
    <scope>NUCLEOTIDE SEQUENCE</scope>
    <source>
        <tissue evidence="3">Fresh leaf tissue</tissue>
    </source>
</reference>
<organism evidence="3 4">
    <name type="scientific">Zizania palustris</name>
    <name type="common">Northern wild rice</name>
    <dbReference type="NCBI Taxonomy" id="103762"/>
    <lineage>
        <taxon>Eukaryota</taxon>
        <taxon>Viridiplantae</taxon>
        <taxon>Streptophyta</taxon>
        <taxon>Embryophyta</taxon>
        <taxon>Tracheophyta</taxon>
        <taxon>Spermatophyta</taxon>
        <taxon>Magnoliopsida</taxon>
        <taxon>Liliopsida</taxon>
        <taxon>Poales</taxon>
        <taxon>Poaceae</taxon>
        <taxon>BOP clade</taxon>
        <taxon>Oryzoideae</taxon>
        <taxon>Oryzeae</taxon>
        <taxon>Zizaniinae</taxon>
        <taxon>Zizania</taxon>
    </lineage>
</organism>
<reference evidence="3" key="2">
    <citation type="submission" date="2021-02" db="EMBL/GenBank/DDBJ databases">
        <authorList>
            <person name="Kimball J.A."/>
            <person name="Haas M.W."/>
            <person name="Macchietto M."/>
            <person name="Kono T."/>
            <person name="Duquette J."/>
            <person name="Shao M."/>
        </authorList>
    </citation>
    <scope>NUCLEOTIDE SEQUENCE</scope>
    <source>
        <tissue evidence="3">Fresh leaf tissue</tissue>
    </source>
</reference>
<proteinExistence type="predicted"/>
<comment type="caution">
    <text evidence="3">The sequence shown here is derived from an EMBL/GenBank/DDBJ whole genome shotgun (WGS) entry which is preliminary data.</text>
</comment>
<evidence type="ECO:0000256" key="2">
    <source>
        <dbReference type="SAM" id="MobiDB-lite"/>
    </source>
</evidence>
<sequence length="125" mass="13758">MALQAAAHGARGFAEEAGRELVVSPHSGSTPGEHLAWSSRAPHSSGGGSAAFGLLLCRVPNVVKENQKPKEELRKERADRLQDVHNLQNKITREKDKNEELRRQVVRKPIGPTAAHVWKHMVSCN</sequence>
<evidence type="ECO:0000256" key="1">
    <source>
        <dbReference type="SAM" id="Coils"/>
    </source>
</evidence>
<keyword evidence="4" id="KW-1185">Reference proteome</keyword>
<accession>A0A8J6BL61</accession>
<dbReference type="Proteomes" id="UP000729402">
    <property type="component" value="Unassembled WGS sequence"/>
</dbReference>
<evidence type="ECO:0000313" key="3">
    <source>
        <dbReference type="EMBL" id="KAG8090117.1"/>
    </source>
</evidence>
<feature type="coiled-coil region" evidence="1">
    <location>
        <begin position="70"/>
        <end position="104"/>
    </location>
</feature>
<evidence type="ECO:0000313" key="4">
    <source>
        <dbReference type="Proteomes" id="UP000729402"/>
    </source>
</evidence>